<evidence type="ECO:0000256" key="3">
    <source>
        <dbReference type="RuleBase" id="RU000363"/>
    </source>
</evidence>
<dbReference type="PANTHER" id="PTHR44196">
    <property type="entry name" value="DEHYDROGENASE/REDUCTASE SDR FAMILY MEMBER 7B"/>
    <property type="match status" value="1"/>
</dbReference>
<protein>
    <submittedName>
        <fullName evidence="5">SDR family NAD(P)-dependent oxidoreductase</fullName>
    </submittedName>
</protein>
<dbReference type="PRINTS" id="PR00080">
    <property type="entry name" value="SDRFAMILY"/>
</dbReference>
<comment type="similarity">
    <text evidence="1 3">Belongs to the short-chain dehydrogenases/reductases (SDR) family.</text>
</comment>
<dbReference type="Gene3D" id="3.40.50.720">
    <property type="entry name" value="NAD(P)-binding Rossmann-like Domain"/>
    <property type="match status" value="1"/>
</dbReference>
<evidence type="ECO:0000313" key="5">
    <source>
        <dbReference type="EMBL" id="QGU27935.1"/>
    </source>
</evidence>
<reference evidence="5 6" key="1">
    <citation type="submission" date="2018-09" db="EMBL/GenBank/DDBJ databases">
        <title>Whole genome sequencing of Microbacterium oryzae strain MB-10T.</title>
        <authorList>
            <person name="Das S.K."/>
        </authorList>
    </citation>
    <scope>NUCLEOTIDE SEQUENCE [LARGE SCALE GENOMIC DNA]</scope>
    <source>
        <strain evidence="5 6">MB-10</strain>
    </source>
</reference>
<name>A0A6I6DSK8_9MICO</name>
<gene>
    <name evidence="5" type="ORF">D7D94_09860</name>
</gene>
<dbReference type="InterPro" id="IPR002347">
    <property type="entry name" value="SDR_fam"/>
</dbReference>
<accession>A0A6I6DSK8</accession>
<dbReference type="AlphaFoldDB" id="A0A6I6DSK8"/>
<dbReference type="PANTHER" id="PTHR44196:SF1">
    <property type="entry name" value="DEHYDROGENASE_REDUCTASE SDR FAMILY MEMBER 7B"/>
    <property type="match status" value="1"/>
</dbReference>
<evidence type="ECO:0000313" key="6">
    <source>
        <dbReference type="Proteomes" id="UP000422989"/>
    </source>
</evidence>
<evidence type="ECO:0000256" key="4">
    <source>
        <dbReference type="SAM" id="MobiDB-lite"/>
    </source>
</evidence>
<evidence type="ECO:0000256" key="2">
    <source>
        <dbReference type="ARBA" id="ARBA00023002"/>
    </source>
</evidence>
<dbReference type="GO" id="GO:0016020">
    <property type="term" value="C:membrane"/>
    <property type="evidence" value="ECO:0007669"/>
    <property type="project" value="TreeGrafter"/>
</dbReference>
<dbReference type="InterPro" id="IPR036291">
    <property type="entry name" value="NAD(P)-bd_dom_sf"/>
</dbReference>
<dbReference type="GO" id="GO:0016491">
    <property type="term" value="F:oxidoreductase activity"/>
    <property type="evidence" value="ECO:0007669"/>
    <property type="project" value="UniProtKB-KW"/>
</dbReference>
<dbReference type="PRINTS" id="PR00081">
    <property type="entry name" value="GDHRDH"/>
</dbReference>
<dbReference type="OrthoDB" id="151996at2"/>
<keyword evidence="6" id="KW-1185">Reference proteome</keyword>
<organism evidence="5 6">
    <name type="scientific">Microbacterium oryzae</name>
    <dbReference type="NCBI Taxonomy" id="743009"/>
    <lineage>
        <taxon>Bacteria</taxon>
        <taxon>Bacillati</taxon>
        <taxon>Actinomycetota</taxon>
        <taxon>Actinomycetes</taxon>
        <taxon>Micrococcales</taxon>
        <taxon>Microbacteriaceae</taxon>
        <taxon>Microbacterium</taxon>
    </lineage>
</organism>
<evidence type="ECO:0000256" key="1">
    <source>
        <dbReference type="ARBA" id="ARBA00006484"/>
    </source>
</evidence>
<dbReference type="Proteomes" id="UP000422989">
    <property type="component" value="Chromosome"/>
</dbReference>
<keyword evidence="2" id="KW-0560">Oxidoreductase</keyword>
<proteinExistence type="inferred from homology"/>
<dbReference type="InterPro" id="IPR020904">
    <property type="entry name" value="Sc_DH/Rdtase_CS"/>
</dbReference>
<dbReference type="EMBL" id="CP032550">
    <property type="protein sequence ID" value="QGU27935.1"/>
    <property type="molecule type" value="Genomic_DNA"/>
</dbReference>
<dbReference type="KEGG" id="moj:D7D94_09860"/>
<dbReference type="SUPFAM" id="SSF51735">
    <property type="entry name" value="NAD(P)-binding Rossmann-fold domains"/>
    <property type="match status" value="1"/>
</dbReference>
<feature type="region of interest" description="Disordered" evidence="4">
    <location>
        <begin position="1"/>
        <end position="31"/>
    </location>
</feature>
<dbReference type="PROSITE" id="PS00061">
    <property type="entry name" value="ADH_SHORT"/>
    <property type="match status" value="1"/>
</dbReference>
<dbReference type="Pfam" id="PF00106">
    <property type="entry name" value="adh_short"/>
    <property type="match status" value="1"/>
</dbReference>
<sequence>MVPRARRYRNPLPSRRTSAFHMQKTPPSGGANAEIRIERGVKRALGSDTVVVILGASSGIGRAAARRFAKRRTRLVLCARSTESLAAVAEECRKRGASDVLPIALDITESDAVSEMLATVEARYGRIDVWVGSSSVYSFGPYETLPPEVVRRVIEVNLIGQMQAAQAAIPLLERGRGVLILIGSVLSELAAPYIAPYVASKHGIAGFAKVLRLELRGRVDVSLVLPATVDTPIYQHAASSTGRRQRALPPAISPARVARAIVKTARRPRRRMVVGRAQGAALYLRPFSPALVDGFMSAYMRVVGVRTRSAAPTDGNLFRPEPGVNAVDGGWRWWRTGEAKQKERSRQPH</sequence>